<feature type="region of interest" description="Disordered" evidence="1">
    <location>
        <begin position="1127"/>
        <end position="1197"/>
    </location>
</feature>
<feature type="compositionally biased region" description="Polar residues" evidence="1">
    <location>
        <begin position="708"/>
        <end position="722"/>
    </location>
</feature>
<feature type="compositionally biased region" description="Basic and acidic residues" evidence="1">
    <location>
        <begin position="933"/>
        <end position="948"/>
    </location>
</feature>
<evidence type="ECO:0000313" key="2">
    <source>
        <dbReference type="EMBL" id="KAK6359937.1"/>
    </source>
</evidence>
<feature type="compositionally biased region" description="Basic residues" evidence="1">
    <location>
        <begin position="765"/>
        <end position="776"/>
    </location>
</feature>
<feature type="compositionally biased region" description="Polar residues" evidence="1">
    <location>
        <begin position="66"/>
        <end position="85"/>
    </location>
</feature>
<dbReference type="EMBL" id="JAVHNQ010000001">
    <property type="protein sequence ID" value="KAK6359937.1"/>
    <property type="molecule type" value="Genomic_DNA"/>
</dbReference>
<comment type="caution">
    <text evidence="2">The sequence shown here is derived from an EMBL/GenBank/DDBJ whole genome shotgun (WGS) entry which is preliminary data.</text>
</comment>
<feature type="compositionally biased region" description="Low complexity" evidence="1">
    <location>
        <begin position="748"/>
        <end position="764"/>
    </location>
</feature>
<evidence type="ECO:0000313" key="3">
    <source>
        <dbReference type="Proteomes" id="UP001375240"/>
    </source>
</evidence>
<feature type="region of interest" description="Disordered" evidence="1">
    <location>
        <begin position="635"/>
        <end position="841"/>
    </location>
</feature>
<feature type="compositionally biased region" description="Polar residues" evidence="1">
    <location>
        <begin position="179"/>
        <end position="209"/>
    </location>
</feature>
<feature type="compositionally biased region" description="Pro residues" evidence="1">
    <location>
        <begin position="1022"/>
        <end position="1039"/>
    </location>
</feature>
<feature type="compositionally biased region" description="Polar residues" evidence="1">
    <location>
        <begin position="898"/>
        <end position="911"/>
    </location>
</feature>
<feature type="compositionally biased region" description="Polar residues" evidence="1">
    <location>
        <begin position="639"/>
        <end position="649"/>
    </location>
</feature>
<feature type="region of interest" description="Disordered" evidence="1">
    <location>
        <begin position="1"/>
        <end position="217"/>
    </location>
</feature>
<dbReference type="AlphaFoldDB" id="A0AAV9VD88"/>
<feature type="compositionally biased region" description="Basic and acidic residues" evidence="1">
    <location>
        <begin position="32"/>
        <end position="48"/>
    </location>
</feature>
<feature type="compositionally biased region" description="Polar residues" evidence="1">
    <location>
        <begin position="1153"/>
        <end position="1177"/>
    </location>
</feature>
<feature type="region of interest" description="Disordered" evidence="1">
    <location>
        <begin position="473"/>
        <end position="503"/>
    </location>
</feature>
<name>A0AAV9VD88_9PEZI</name>
<feature type="compositionally biased region" description="Basic and acidic residues" evidence="1">
    <location>
        <begin position="100"/>
        <end position="134"/>
    </location>
</feature>
<feature type="compositionally biased region" description="Basic and acidic residues" evidence="1">
    <location>
        <begin position="376"/>
        <end position="386"/>
    </location>
</feature>
<sequence>MTNRRSRRPPPLNLKAISPVAPYLQSSTRYPLPRDEESLHHDVRHPFPPERSYVDNMVEGLHQDGPSGQTNDSNTITNETNQDSPSKPRARRYPVKYRPPSREIVPKINRPYDEVFERLREEGGSSRQDREKYRGVQYSQTQDPHMRDNVPSWYLEGQSKLVNPLKYGSPGSKYRQPPHATNLTVPRRSPPTSHTTSQQASFSIQQESSRMGLPTSPVRLVPSVTMEDIRQAGGNPTPADVEEAVQKDIEDAMAVTELYRKSQALSTSDKGSNYVQTLRRTSFTSPVKNEDHLQAAGQQARSETETSDPEGKTLEGVLDYYTHIPSVESGEGSDPDPSAPVASVKEVTDNQWGSRTWNGKAKPLSPSEPVLVQVGDNDRYLDKEAPSLEESISTPDTLLQNPISLPEPAFAPTSQEISHETAVIDDNDSSPPPPIPLKRRQTQPHTIVGSHSPPHEIKSLRHQPVLVQHDEESFAAPPVPPKVPLSPILEAPRTPKDSPKVPNSTRFLTPSQEHGRAHAVAVAAEAGPSIASSSIGSMAKQLNTYIDDYGSHQDHINRVDKAFKKMGVIPEESVKSNTPHPIPNKITKDLNRLNTRKAILEGDGPKSPNRKLFSFSGAPKSLKAVAGIFGIRRSKEQYSESVPSSPRNQQHPRRPSLDPALLVGSSSRPGVLDRLFGSNSRPSTADSNKSFGISLPESWGSGRGSGETGVTSHIGNCDSNTPPITPSSPRHVDAYNGEASPRIRQKNGSDTKSGSPKSSPSKTNGKGKKQVVKPKKSGFFDVFKRSSGDETTDNSADEASASRKKKDKGKGRATDIREPPTQSQGKKSLAAGPGFYGTKGTFFRAKNPLELELCDDSDAEAYRPKYMKHAFSDEDDEQIAEPFEPLNQGTPLEDPNPLYTNPTDRQSSTSEAHQDGRTDGQKSPKDEIEDAEVTPKPEYNEEKSKWSEDSEDDIESSIGSIWRSHKRNGSGSSALGPAPTLMMKAAQRLKGHKKSTPSPDKSSPDKSSPDKSSPEGSEKKYVPPPVQWAFPPHIPPPFLKSPSNSNGNRDSSGSGVSSGKSESENLRNSIIAPPPIPPRARPAPTSVPTPDDPSQEHTACPGGTPITSGTYHDKSSYIIRRFGSNIGARSESSMGHRSDRNSIAPSIPERSRTSLGHNITDVPTPNKRSFSESAQTDKITKAQAKRNKKMEQVAKKEAAKVEKLTKKAETAAQRHAEALHKAGLLSAASHGQWV</sequence>
<feature type="region of interest" description="Disordered" evidence="1">
    <location>
        <begin position="865"/>
        <end position="1113"/>
    </location>
</feature>
<dbReference type="Proteomes" id="UP001375240">
    <property type="component" value="Unassembled WGS sequence"/>
</dbReference>
<evidence type="ECO:0000256" key="1">
    <source>
        <dbReference type="SAM" id="MobiDB-lite"/>
    </source>
</evidence>
<feature type="compositionally biased region" description="Low complexity" evidence="1">
    <location>
        <begin position="1041"/>
        <end position="1060"/>
    </location>
</feature>
<reference evidence="2 3" key="1">
    <citation type="submission" date="2019-10" db="EMBL/GenBank/DDBJ databases">
        <authorList>
            <person name="Palmer J.M."/>
        </authorList>
    </citation>
    <scope>NUCLEOTIDE SEQUENCE [LARGE SCALE GENOMIC DNA]</scope>
    <source>
        <strain evidence="2 3">TWF696</strain>
    </source>
</reference>
<feature type="compositionally biased region" description="Basic and acidic residues" evidence="1">
    <location>
        <begin position="1002"/>
        <end position="1021"/>
    </location>
</feature>
<accession>A0AAV9VD88</accession>
<feature type="compositionally biased region" description="Polar residues" evidence="1">
    <location>
        <begin position="390"/>
        <end position="403"/>
    </location>
</feature>
<organism evidence="2 3">
    <name type="scientific">Orbilia brochopaga</name>
    <dbReference type="NCBI Taxonomy" id="3140254"/>
    <lineage>
        <taxon>Eukaryota</taxon>
        <taxon>Fungi</taxon>
        <taxon>Dikarya</taxon>
        <taxon>Ascomycota</taxon>
        <taxon>Pezizomycotina</taxon>
        <taxon>Orbiliomycetes</taxon>
        <taxon>Orbiliales</taxon>
        <taxon>Orbiliaceae</taxon>
        <taxon>Orbilia</taxon>
    </lineage>
</organism>
<feature type="compositionally biased region" description="Pro residues" evidence="1">
    <location>
        <begin position="1072"/>
        <end position="1091"/>
    </location>
</feature>
<feature type="region of interest" description="Disordered" evidence="1">
    <location>
        <begin position="281"/>
        <end position="456"/>
    </location>
</feature>
<keyword evidence="3" id="KW-1185">Reference proteome</keyword>
<protein>
    <submittedName>
        <fullName evidence="2">Uncharacterized protein</fullName>
    </submittedName>
</protein>
<feature type="compositionally biased region" description="Basic and acidic residues" evidence="1">
    <location>
        <begin position="912"/>
        <end position="926"/>
    </location>
</feature>
<gene>
    <name evidence="2" type="ORF">TWF696_001063</name>
</gene>
<feature type="compositionally biased region" description="Polar residues" evidence="1">
    <location>
        <begin position="677"/>
        <end position="691"/>
    </location>
</feature>
<proteinExistence type="predicted"/>